<comment type="caution">
    <text evidence="2">The sequence shown here is derived from an EMBL/GenBank/DDBJ whole genome shotgun (WGS) entry which is preliminary data.</text>
</comment>
<protein>
    <submittedName>
        <fullName evidence="2">Uncharacterized protein</fullName>
    </submittedName>
</protein>
<reference evidence="2" key="1">
    <citation type="submission" date="2020-07" db="EMBL/GenBank/DDBJ databases">
        <title>The High-quality genome of the commercially important snow crab, Chionoecetes opilio.</title>
        <authorList>
            <person name="Jeong J.-H."/>
            <person name="Ryu S."/>
        </authorList>
    </citation>
    <scope>NUCLEOTIDE SEQUENCE</scope>
    <source>
        <strain evidence="2">MADBK_172401_WGS</strain>
        <tissue evidence="2">Digestive gland</tissue>
    </source>
</reference>
<sequence length="233" mass="25097">MTTATGGHEFAGTRYSETVFCSRGGPVPLLHFHDTVHVRAFTSYVTPKSFSSTSLCKAVAAAVTTSDSSIPNFTSSNERTVTPRKACIPFIPITKSKPSGLVRITSALIVTDGPESSWTCTSPIPIHSQRSPPHRSHANVHFLPTRARGGVHDAPRAAGVDKDVTLYSINKQPNRRQGARYRQSGEEAGASATSPEPFPGHDEAMWPSCLQLKHARCCGFHGAPPRPARQSRA</sequence>
<accession>A0A8J4Y281</accession>
<name>A0A8J4Y281_CHIOP</name>
<dbReference type="AlphaFoldDB" id="A0A8J4Y281"/>
<evidence type="ECO:0000313" key="3">
    <source>
        <dbReference type="Proteomes" id="UP000770661"/>
    </source>
</evidence>
<evidence type="ECO:0000256" key="1">
    <source>
        <dbReference type="SAM" id="MobiDB-lite"/>
    </source>
</evidence>
<evidence type="ECO:0000313" key="2">
    <source>
        <dbReference type="EMBL" id="KAG0719092.1"/>
    </source>
</evidence>
<proteinExistence type="predicted"/>
<dbReference type="EMBL" id="JACEEZ010015070">
    <property type="protein sequence ID" value="KAG0719092.1"/>
    <property type="molecule type" value="Genomic_DNA"/>
</dbReference>
<organism evidence="2 3">
    <name type="scientific">Chionoecetes opilio</name>
    <name type="common">Atlantic snow crab</name>
    <name type="synonym">Cancer opilio</name>
    <dbReference type="NCBI Taxonomy" id="41210"/>
    <lineage>
        <taxon>Eukaryota</taxon>
        <taxon>Metazoa</taxon>
        <taxon>Ecdysozoa</taxon>
        <taxon>Arthropoda</taxon>
        <taxon>Crustacea</taxon>
        <taxon>Multicrustacea</taxon>
        <taxon>Malacostraca</taxon>
        <taxon>Eumalacostraca</taxon>
        <taxon>Eucarida</taxon>
        <taxon>Decapoda</taxon>
        <taxon>Pleocyemata</taxon>
        <taxon>Brachyura</taxon>
        <taxon>Eubrachyura</taxon>
        <taxon>Majoidea</taxon>
        <taxon>Majidae</taxon>
        <taxon>Chionoecetes</taxon>
    </lineage>
</organism>
<keyword evidence="3" id="KW-1185">Reference proteome</keyword>
<dbReference type="Proteomes" id="UP000770661">
    <property type="component" value="Unassembled WGS sequence"/>
</dbReference>
<gene>
    <name evidence="2" type="ORF">GWK47_007387</name>
</gene>
<feature type="region of interest" description="Disordered" evidence="1">
    <location>
        <begin position="167"/>
        <end position="203"/>
    </location>
</feature>